<name>A0A5C6PRI1_9TELE</name>
<feature type="domain" description="PX" evidence="1">
    <location>
        <begin position="1"/>
        <end position="216"/>
    </location>
</feature>
<reference evidence="2 3" key="1">
    <citation type="submission" date="2019-04" db="EMBL/GenBank/DDBJ databases">
        <title>Chromosome genome assembly for Takifugu flavidus.</title>
        <authorList>
            <person name="Xiao S."/>
        </authorList>
    </citation>
    <scope>NUCLEOTIDE SEQUENCE [LARGE SCALE GENOMIC DNA]</scope>
    <source>
        <strain evidence="2">HTHZ2018</strain>
        <tissue evidence="2">Muscle</tissue>
    </source>
</reference>
<dbReference type="AlphaFoldDB" id="A0A5C6PRI1"/>
<dbReference type="Proteomes" id="UP000324091">
    <property type="component" value="Chromosome 1"/>
</dbReference>
<gene>
    <name evidence="2" type="ORF">D4764_01G0013510</name>
</gene>
<protein>
    <submittedName>
        <fullName evidence="2">Sorting nexin-29 RUN domain-containing protein 2A</fullName>
    </submittedName>
</protein>
<sequence>MMILCLQVYIRIQDNEWNVYRRYTEFRELHNHLRTQFPQVHAFNFPPKKALGNKLYCLASSDRHQAFFHQRNHWILDTQGISHPSGGLLFSQHTAKNLEELLGGRPVRQERREPKRATEPERLKINSAKPLVRTFLPKLSETDPIQDAKFVEERRKQLQGYLRMVMNKLIQTLPEFTARPTKETLLSLLPFCLRSRRRIRRSLLFLQETLQLESTESLPWTVTAVKRIGKYENRDHLKLFWKGVL</sequence>
<dbReference type="PANTHER" id="PTHR47194">
    <property type="entry name" value="SORTING NEXIN-29-RELATED"/>
    <property type="match status" value="1"/>
</dbReference>
<dbReference type="GO" id="GO:0035091">
    <property type="term" value="F:phosphatidylinositol binding"/>
    <property type="evidence" value="ECO:0007669"/>
    <property type="project" value="InterPro"/>
</dbReference>
<dbReference type="PANTHER" id="PTHR47194:SF3">
    <property type="entry name" value="SORTING NEXIN 29"/>
    <property type="match status" value="1"/>
</dbReference>
<dbReference type="SUPFAM" id="SSF64268">
    <property type="entry name" value="PX domain"/>
    <property type="match status" value="1"/>
</dbReference>
<evidence type="ECO:0000313" key="2">
    <source>
        <dbReference type="EMBL" id="TWW81536.1"/>
    </source>
</evidence>
<evidence type="ECO:0000313" key="3">
    <source>
        <dbReference type="Proteomes" id="UP000324091"/>
    </source>
</evidence>
<evidence type="ECO:0000259" key="1">
    <source>
        <dbReference type="PROSITE" id="PS50195"/>
    </source>
</evidence>
<proteinExistence type="predicted"/>
<accession>A0A5C6PRI1</accession>
<dbReference type="InterPro" id="IPR036871">
    <property type="entry name" value="PX_dom_sf"/>
</dbReference>
<dbReference type="PROSITE" id="PS50195">
    <property type="entry name" value="PX"/>
    <property type="match status" value="1"/>
</dbReference>
<dbReference type="Gene3D" id="3.30.1520.10">
    <property type="entry name" value="Phox-like domain"/>
    <property type="match status" value="1"/>
</dbReference>
<keyword evidence="3" id="KW-1185">Reference proteome</keyword>
<comment type="caution">
    <text evidence="2">The sequence shown here is derived from an EMBL/GenBank/DDBJ whole genome shotgun (WGS) entry which is preliminary data.</text>
</comment>
<dbReference type="EMBL" id="RHFK02000001">
    <property type="protein sequence ID" value="TWW81536.1"/>
    <property type="molecule type" value="Genomic_DNA"/>
</dbReference>
<dbReference type="Pfam" id="PF00787">
    <property type="entry name" value="PX"/>
    <property type="match status" value="1"/>
</dbReference>
<dbReference type="InterPro" id="IPR001683">
    <property type="entry name" value="PX_dom"/>
</dbReference>
<organism evidence="2 3">
    <name type="scientific">Takifugu flavidus</name>
    <name type="common">sansaifugu</name>
    <dbReference type="NCBI Taxonomy" id="433684"/>
    <lineage>
        <taxon>Eukaryota</taxon>
        <taxon>Metazoa</taxon>
        <taxon>Chordata</taxon>
        <taxon>Craniata</taxon>
        <taxon>Vertebrata</taxon>
        <taxon>Euteleostomi</taxon>
        <taxon>Actinopterygii</taxon>
        <taxon>Neopterygii</taxon>
        <taxon>Teleostei</taxon>
        <taxon>Neoteleostei</taxon>
        <taxon>Acanthomorphata</taxon>
        <taxon>Eupercaria</taxon>
        <taxon>Tetraodontiformes</taxon>
        <taxon>Tetradontoidea</taxon>
        <taxon>Tetraodontidae</taxon>
        <taxon>Takifugu</taxon>
    </lineage>
</organism>